<name>A0ABV4N7X3_9VIBR</name>
<organism evidence="8 9">
    <name type="scientific">Vibrio gallaecicus</name>
    <dbReference type="NCBI Taxonomy" id="552386"/>
    <lineage>
        <taxon>Bacteria</taxon>
        <taxon>Pseudomonadati</taxon>
        <taxon>Pseudomonadota</taxon>
        <taxon>Gammaproteobacteria</taxon>
        <taxon>Vibrionales</taxon>
        <taxon>Vibrionaceae</taxon>
        <taxon>Vibrio</taxon>
    </lineage>
</organism>
<accession>A0ABV4N7X3</accession>
<dbReference type="PRINTS" id="PR01021">
    <property type="entry name" value="OMPADOMAIN"/>
</dbReference>
<reference evidence="8 9" key="1">
    <citation type="journal article" date="2024" name="ISME J.">
        <title>Tailless and filamentous prophages are predominant in marine Vibrio.</title>
        <authorList>
            <person name="Steensen K."/>
            <person name="Seneca J."/>
            <person name="Bartlau N."/>
            <person name="Yu X.A."/>
            <person name="Hussain F.A."/>
            <person name="Polz M.F."/>
        </authorList>
    </citation>
    <scope>NUCLEOTIDE SEQUENCE [LARGE SCALE GENOMIC DNA]</scope>
    <source>
        <strain evidence="8 9">10N.222.51.A1</strain>
    </source>
</reference>
<dbReference type="PROSITE" id="PS01068">
    <property type="entry name" value="OMPA_1"/>
    <property type="match status" value="1"/>
</dbReference>
<protein>
    <submittedName>
        <fullName evidence="8">OmpA family protein</fullName>
    </submittedName>
</protein>
<keyword evidence="3" id="KW-0998">Cell outer membrane</keyword>
<gene>
    <name evidence="8" type="ORF">AB4566_04240</name>
</gene>
<evidence type="ECO:0000313" key="8">
    <source>
        <dbReference type="EMBL" id="MFA0567478.1"/>
    </source>
</evidence>
<keyword evidence="2 4" id="KW-0472">Membrane</keyword>
<dbReference type="EMBL" id="JBFRUW010000006">
    <property type="protein sequence ID" value="MFA0567478.1"/>
    <property type="molecule type" value="Genomic_DNA"/>
</dbReference>
<dbReference type="PANTHER" id="PTHR30329:SF21">
    <property type="entry name" value="LIPOPROTEIN YIAD-RELATED"/>
    <property type="match status" value="1"/>
</dbReference>
<evidence type="ECO:0000256" key="5">
    <source>
        <dbReference type="SAM" id="MobiDB-lite"/>
    </source>
</evidence>
<comment type="caution">
    <text evidence="8">The sequence shown here is derived from an EMBL/GenBank/DDBJ whole genome shotgun (WGS) entry which is preliminary data.</text>
</comment>
<dbReference type="CDD" id="cd07185">
    <property type="entry name" value="OmpA_C-like"/>
    <property type="match status" value="1"/>
</dbReference>
<evidence type="ECO:0000256" key="2">
    <source>
        <dbReference type="ARBA" id="ARBA00023136"/>
    </source>
</evidence>
<keyword evidence="9" id="KW-1185">Reference proteome</keyword>
<dbReference type="InterPro" id="IPR036737">
    <property type="entry name" value="OmpA-like_sf"/>
</dbReference>
<evidence type="ECO:0000256" key="1">
    <source>
        <dbReference type="ARBA" id="ARBA00004442"/>
    </source>
</evidence>
<evidence type="ECO:0000256" key="4">
    <source>
        <dbReference type="PROSITE-ProRule" id="PRU00473"/>
    </source>
</evidence>
<dbReference type="Pfam" id="PF00691">
    <property type="entry name" value="OmpA"/>
    <property type="match status" value="1"/>
</dbReference>
<dbReference type="Gene3D" id="3.30.1330.60">
    <property type="entry name" value="OmpA-like domain"/>
    <property type="match status" value="1"/>
</dbReference>
<dbReference type="PANTHER" id="PTHR30329">
    <property type="entry name" value="STATOR ELEMENT OF FLAGELLAR MOTOR COMPLEX"/>
    <property type="match status" value="1"/>
</dbReference>
<keyword evidence="6" id="KW-0732">Signal</keyword>
<feature type="signal peptide" evidence="6">
    <location>
        <begin position="1"/>
        <end position="23"/>
    </location>
</feature>
<feature type="domain" description="OmpA-like" evidence="7">
    <location>
        <begin position="160"/>
        <end position="277"/>
    </location>
</feature>
<evidence type="ECO:0000313" key="9">
    <source>
        <dbReference type="Proteomes" id="UP001570417"/>
    </source>
</evidence>
<dbReference type="InterPro" id="IPR006665">
    <property type="entry name" value="OmpA-like"/>
</dbReference>
<evidence type="ECO:0000256" key="3">
    <source>
        <dbReference type="ARBA" id="ARBA00023237"/>
    </source>
</evidence>
<dbReference type="PROSITE" id="PS51123">
    <property type="entry name" value="OMPA_2"/>
    <property type="match status" value="1"/>
</dbReference>
<dbReference type="RefSeq" id="WP_137371880.1">
    <property type="nucleotide sequence ID" value="NZ_AP025491.1"/>
</dbReference>
<proteinExistence type="predicted"/>
<dbReference type="InterPro" id="IPR050330">
    <property type="entry name" value="Bact_OuterMem_StrucFunc"/>
</dbReference>
<feature type="compositionally biased region" description="Basic and acidic residues" evidence="5">
    <location>
        <begin position="245"/>
        <end position="268"/>
    </location>
</feature>
<dbReference type="Proteomes" id="UP001570417">
    <property type="component" value="Unassembled WGS sequence"/>
</dbReference>
<feature type="chain" id="PRO_5046240068" evidence="6">
    <location>
        <begin position="24"/>
        <end position="280"/>
    </location>
</feature>
<evidence type="ECO:0000259" key="7">
    <source>
        <dbReference type="PROSITE" id="PS51123"/>
    </source>
</evidence>
<evidence type="ECO:0000256" key="6">
    <source>
        <dbReference type="SAM" id="SignalP"/>
    </source>
</evidence>
<feature type="region of interest" description="Disordered" evidence="5">
    <location>
        <begin position="244"/>
        <end position="268"/>
    </location>
</feature>
<dbReference type="SUPFAM" id="SSF103088">
    <property type="entry name" value="OmpA-like"/>
    <property type="match status" value="1"/>
</dbReference>
<dbReference type="InterPro" id="IPR006664">
    <property type="entry name" value="OMP_bac"/>
</dbReference>
<comment type="subcellular location">
    <subcellularLocation>
        <location evidence="1">Cell outer membrane</location>
    </subcellularLocation>
</comment>
<sequence length="280" mass="30935">MFRSKSVLSAVISVVTFATFKAAAVSIPSASVPSGYDRVTTADGVTCESTIASATYVQTGLVGSQTDQKYDKSQNGYYNNIQDKNEVGAYVQMVIPIGEKRERINCNRLYNLEIDRLRAEITKLKVEASLGDIWNEPAIEPTPVAAPQPAPVAPVLPKKKTITFDSQKGVAIFEPGSDRLKHSSLYKFDETLDTLLKYEESSVVIVGHTDSTGSETLNKRLSEKRAESIADYFISRGVNASRVESYGRGETRPIDSNETKEGRQRNRRVEVTIQPFTIEK</sequence>
<dbReference type="InterPro" id="IPR006690">
    <property type="entry name" value="OMPA-like_CS"/>
</dbReference>